<evidence type="ECO:0000313" key="3">
    <source>
        <dbReference type="Proteomes" id="UP001152562"/>
    </source>
</evidence>
<evidence type="ECO:0000256" key="1">
    <source>
        <dbReference type="SAM" id="MobiDB-lite"/>
    </source>
</evidence>
<sequence>MAAVRCGGGVGHVRRLPSDAGGGRVPTPIPSPPHLSTARQSRARKVQTPNRQSVLVIALGRSSRVLSI</sequence>
<evidence type="ECO:0000313" key="2">
    <source>
        <dbReference type="EMBL" id="CAH4038388.1"/>
    </source>
</evidence>
<protein>
    <submittedName>
        <fullName evidence="2">Uncharacterized protein</fullName>
    </submittedName>
</protein>
<reference evidence="2" key="1">
    <citation type="submission" date="2022-05" db="EMBL/GenBank/DDBJ databases">
        <authorList>
            <person name="Okamura Y."/>
        </authorList>
    </citation>
    <scope>NUCLEOTIDE SEQUENCE</scope>
</reference>
<dbReference type="Proteomes" id="UP001152562">
    <property type="component" value="Unassembled WGS sequence"/>
</dbReference>
<feature type="compositionally biased region" description="Gly residues" evidence="1">
    <location>
        <begin position="1"/>
        <end position="11"/>
    </location>
</feature>
<comment type="caution">
    <text evidence="2">The sequence shown here is derived from an EMBL/GenBank/DDBJ whole genome shotgun (WGS) entry which is preliminary data.</text>
</comment>
<keyword evidence="3" id="KW-1185">Reference proteome</keyword>
<dbReference type="AlphaFoldDB" id="A0A9P0TV39"/>
<gene>
    <name evidence="2" type="ORF">PIBRA_LOCUS13951</name>
</gene>
<organism evidence="2 3">
    <name type="scientific">Pieris brassicae</name>
    <name type="common">White butterfly</name>
    <name type="synonym">Large white butterfly</name>
    <dbReference type="NCBI Taxonomy" id="7116"/>
    <lineage>
        <taxon>Eukaryota</taxon>
        <taxon>Metazoa</taxon>
        <taxon>Ecdysozoa</taxon>
        <taxon>Arthropoda</taxon>
        <taxon>Hexapoda</taxon>
        <taxon>Insecta</taxon>
        <taxon>Pterygota</taxon>
        <taxon>Neoptera</taxon>
        <taxon>Endopterygota</taxon>
        <taxon>Lepidoptera</taxon>
        <taxon>Glossata</taxon>
        <taxon>Ditrysia</taxon>
        <taxon>Papilionoidea</taxon>
        <taxon>Pieridae</taxon>
        <taxon>Pierinae</taxon>
        <taxon>Pieris</taxon>
    </lineage>
</organism>
<dbReference type="EMBL" id="CALOZG010000087">
    <property type="protein sequence ID" value="CAH4038388.1"/>
    <property type="molecule type" value="Genomic_DNA"/>
</dbReference>
<accession>A0A9P0TV39</accession>
<proteinExistence type="predicted"/>
<name>A0A9P0TV39_PIEBR</name>
<feature type="region of interest" description="Disordered" evidence="1">
    <location>
        <begin position="1"/>
        <end position="49"/>
    </location>
</feature>